<dbReference type="Pfam" id="PF01593">
    <property type="entry name" value="Amino_oxidase"/>
    <property type="match status" value="1"/>
</dbReference>
<name>A0A1H4AZV8_9BURK</name>
<evidence type="ECO:0000259" key="2">
    <source>
        <dbReference type="Pfam" id="PF01593"/>
    </source>
</evidence>
<dbReference type="Gene3D" id="3.50.50.60">
    <property type="entry name" value="FAD/NAD(P)-binding domain"/>
    <property type="match status" value="1"/>
</dbReference>
<gene>
    <name evidence="3" type="ORF">SAMN05421875_11237</name>
</gene>
<dbReference type="InterPro" id="IPR036188">
    <property type="entry name" value="FAD/NAD-bd_sf"/>
</dbReference>
<dbReference type="AlphaFoldDB" id="A0A1H4AZV8"/>
<evidence type="ECO:0000313" key="4">
    <source>
        <dbReference type="Proteomes" id="UP000199002"/>
    </source>
</evidence>
<dbReference type="GO" id="GO:0016491">
    <property type="term" value="F:oxidoreductase activity"/>
    <property type="evidence" value="ECO:0007669"/>
    <property type="project" value="InterPro"/>
</dbReference>
<dbReference type="STRING" id="592050.SAMN05421875_11237"/>
<evidence type="ECO:0000256" key="1">
    <source>
        <dbReference type="SAM" id="MobiDB-lite"/>
    </source>
</evidence>
<dbReference type="PANTHER" id="PTHR16128:SF5">
    <property type="entry name" value="FAD_NAD(P)-BINDING OXIDOREDUCTASE FAMILY PROTEIN"/>
    <property type="match status" value="1"/>
</dbReference>
<keyword evidence="4" id="KW-1185">Reference proteome</keyword>
<evidence type="ECO:0000313" key="3">
    <source>
        <dbReference type="EMBL" id="SEA41471.1"/>
    </source>
</evidence>
<sequence length="380" mass="40529">MTSPVSRPAKRPRRPGTQASAPAQRPSGKAGKTAKAPRHFAIIGAGMAGVACARTLVQAGHQVTIFEKSPRAGGRTTTIDSPFGSFDAGAQYFTVRDPRFAKAIETVPGLCRPWSANAVRVLDAAGRVAAAGLPTREPHWVASPGMNALVTTWAAPLLQAGQLITDTRVSSIERDPLNNAHWQLRTEGSGGAQHVYAGFDAVLLAQPATPAQALLAASALDTPLTAALSSVHTAPCWTLMLAYPQAVRPGLTTLGPQWNAARSTHHRIAWLARESSKPGRTTIERWTVQASPAWSAEHLEDDVERVQSKLLKAFAEVTGIRAQPTHADTRRWRYAQTTQPLGQSHLWDASLALGACGDWCLGHRLEDAFVSGLELALAVA</sequence>
<accession>A0A1H4AZV8</accession>
<dbReference type="GeneID" id="34231623"/>
<dbReference type="PRINTS" id="PR00419">
    <property type="entry name" value="ADXRDTASE"/>
</dbReference>
<dbReference type="Pfam" id="PF13450">
    <property type="entry name" value="NAD_binding_8"/>
    <property type="match status" value="1"/>
</dbReference>
<proteinExistence type="predicted"/>
<dbReference type="PANTHER" id="PTHR16128">
    <property type="entry name" value="FAD/NAD(P)-BINDING OXIDOREDUCTASE FAMILY PROTEIN"/>
    <property type="match status" value="1"/>
</dbReference>
<dbReference type="Proteomes" id="UP000199002">
    <property type="component" value="Unassembled WGS sequence"/>
</dbReference>
<dbReference type="SUPFAM" id="SSF51905">
    <property type="entry name" value="FAD/NAD(P)-binding domain"/>
    <property type="match status" value="1"/>
</dbReference>
<feature type="region of interest" description="Disordered" evidence="1">
    <location>
        <begin position="1"/>
        <end position="35"/>
    </location>
</feature>
<feature type="domain" description="Amine oxidase" evidence="2">
    <location>
        <begin position="136"/>
        <end position="376"/>
    </location>
</feature>
<organism evidence="3 4">
    <name type="scientific">Acidovorax soli</name>
    <dbReference type="NCBI Taxonomy" id="592050"/>
    <lineage>
        <taxon>Bacteria</taxon>
        <taxon>Pseudomonadati</taxon>
        <taxon>Pseudomonadota</taxon>
        <taxon>Betaproteobacteria</taxon>
        <taxon>Burkholderiales</taxon>
        <taxon>Comamonadaceae</taxon>
        <taxon>Acidovorax</taxon>
    </lineage>
</organism>
<protein>
    <recommendedName>
        <fullName evidence="2">Amine oxidase domain-containing protein</fullName>
    </recommendedName>
</protein>
<dbReference type="EMBL" id="FNQJ01000012">
    <property type="protein sequence ID" value="SEA41471.1"/>
    <property type="molecule type" value="Genomic_DNA"/>
</dbReference>
<dbReference type="RefSeq" id="WP_139285350.1">
    <property type="nucleotide sequence ID" value="NZ_CAXIQL010000074.1"/>
</dbReference>
<reference evidence="4" key="1">
    <citation type="submission" date="2016-10" db="EMBL/GenBank/DDBJ databases">
        <authorList>
            <person name="Varghese N."/>
            <person name="Submissions S."/>
        </authorList>
    </citation>
    <scope>NUCLEOTIDE SEQUENCE [LARGE SCALE GENOMIC DNA]</scope>
    <source>
        <strain evidence="4">DSM 25157</strain>
    </source>
</reference>
<dbReference type="InterPro" id="IPR002937">
    <property type="entry name" value="Amino_oxidase"/>
</dbReference>
<dbReference type="Gene3D" id="3.90.660.10">
    <property type="match status" value="1"/>
</dbReference>